<evidence type="ECO:0000313" key="1">
    <source>
        <dbReference type="EMBL" id="GCB86257.1"/>
    </source>
</evidence>
<dbReference type="Proteomes" id="UP000288216">
    <property type="component" value="Unassembled WGS sequence"/>
</dbReference>
<name>A0A401QLF6_SCYTO</name>
<protein>
    <submittedName>
        <fullName evidence="1">Uncharacterized protein</fullName>
    </submittedName>
</protein>
<dbReference type="AlphaFoldDB" id="A0A401QLF6"/>
<keyword evidence="2" id="KW-1185">Reference proteome</keyword>
<evidence type="ECO:0000313" key="2">
    <source>
        <dbReference type="Proteomes" id="UP000288216"/>
    </source>
</evidence>
<comment type="caution">
    <text evidence="1">The sequence shown here is derived from an EMBL/GenBank/DDBJ whole genome shotgun (WGS) entry which is preliminary data.</text>
</comment>
<dbReference type="OrthoDB" id="2020426at2759"/>
<gene>
    <name evidence="1" type="ORF">scyTo_0026987</name>
</gene>
<reference evidence="1 2" key="1">
    <citation type="journal article" date="2018" name="Nat. Ecol. Evol.">
        <title>Shark genomes provide insights into elasmobranch evolution and the origin of vertebrates.</title>
        <authorList>
            <person name="Hara Y"/>
            <person name="Yamaguchi K"/>
            <person name="Onimaru K"/>
            <person name="Kadota M"/>
            <person name="Koyanagi M"/>
            <person name="Keeley SD"/>
            <person name="Tatsumi K"/>
            <person name="Tanaka K"/>
            <person name="Motone F"/>
            <person name="Kageyama Y"/>
            <person name="Nozu R"/>
            <person name="Adachi N"/>
            <person name="Nishimura O"/>
            <person name="Nakagawa R"/>
            <person name="Tanegashima C"/>
            <person name="Kiyatake I"/>
            <person name="Matsumoto R"/>
            <person name="Murakumo K"/>
            <person name="Nishida K"/>
            <person name="Terakita A"/>
            <person name="Kuratani S"/>
            <person name="Sato K"/>
            <person name="Hyodo S Kuraku.S."/>
        </authorList>
    </citation>
    <scope>NUCLEOTIDE SEQUENCE [LARGE SCALE GENOMIC DNA]</scope>
</reference>
<dbReference type="STRING" id="75743.A0A401QLF6"/>
<dbReference type="EMBL" id="BFAA01266564">
    <property type="protein sequence ID" value="GCB86257.1"/>
    <property type="molecule type" value="Genomic_DNA"/>
</dbReference>
<feature type="non-terminal residue" evidence="1">
    <location>
        <position position="1"/>
    </location>
</feature>
<organism evidence="1 2">
    <name type="scientific">Scyliorhinus torazame</name>
    <name type="common">Cloudy catshark</name>
    <name type="synonym">Catulus torazame</name>
    <dbReference type="NCBI Taxonomy" id="75743"/>
    <lineage>
        <taxon>Eukaryota</taxon>
        <taxon>Metazoa</taxon>
        <taxon>Chordata</taxon>
        <taxon>Craniata</taxon>
        <taxon>Vertebrata</taxon>
        <taxon>Chondrichthyes</taxon>
        <taxon>Elasmobranchii</taxon>
        <taxon>Galeomorphii</taxon>
        <taxon>Galeoidea</taxon>
        <taxon>Carcharhiniformes</taxon>
        <taxon>Scyliorhinidae</taxon>
        <taxon>Scyliorhinus</taxon>
    </lineage>
</organism>
<accession>A0A401QLF6</accession>
<sequence>PSIRRIGSEKLVRTSLDLELDLQASRTRQHRLTQELDILKDLRQQINEAKARGETELPQWVKEDERFQTLLKQVEIQVLAFITLCSAMYSG</sequence>
<proteinExistence type="predicted"/>